<evidence type="ECO:0000256" key="8">
    <source>
        <dbReference type="SAM" id="Phobius"/>
    </source>
</evidence>
<dbReference type="PROSITE" id="PS00216">
    <property type="entry name" value="SUGAR_TRANSPORT_1"/>
    <property type="match status" value="1"/>
</dbReference>
<feature type="transmembrane region" description="Helical" evidence="8">
    <location>
        <begin position="366"/>
        <end position="392"/>
    </location>
</feature>
<keyword evidence="6 8" id="KW-1133">Transmembrane helix</keyword>
<dbReference type="NCBIfam" id="NF012174">
    <property type="entry name" value="tet_MFS_A_B_C_D"/>
    <property type="match status" value="1"/>
</dbReference>
<dbReference type="AlphaFoldDB" id="A0A5B9VTI1"/>
<sequence>MVPGRAGPNPMPPARVCVGILARHFPLGGWPALINRALIVILATVTLDAVGIGLALPVIPTLLRELSNETRIAGRFGYFMAIYPFMQFLFSSVLGRLSDRYGRRPVLLVSLGVASVDYLIMGLSPVLGILYVGRVLAGMTGASLAVATAYIADISGPDERARRFGFMNACFGLGFVAGPLLGGLAGSLSPRYPFLLAAGFSGLNLVMGIFVLPESHKPGAPSGEKGPGFVASLLSIRGSRTLLPLLSIYFLINLIGQIPGSLWIINGEDRFGWDVRMVGFTFAAFGILHAVAQAFFTEPTTRRLGERGAILLGVACDGAAFVAMAFITEGWMVFVLLFLFTAGGIALPAFQALLSRQVGEEHQGELQGTLVSLTSLTEVVGPIAATSLYAASPPSAPGLVWLVGAGLYVLCVPVILRQMAASRGRRAEAIEAAP</sequence>
<evidence type="ECO:0000256" key="4">
    <source>
        <dbReference type="ARBA" id="ARBA00022448"/>
    </source>
</evidence>
<evidence type="ECO:0000256" key="2">
    <source>
        <dbReference type="ARBA" id="ARBA00004141"/>
    </source>
</evidence>
<feature type="transmembrane region" description="Helical" evidence="8">
    <location>
        <begin position="308"/>
        <end position="327"/>
    </location>
</feature>
<accession>A0A5B9VTI1</accession>
<dbReference type="InterPro" id="IPR005829">
    <property type="entry name" value="Sugar_transporter_CS"/>
</dbReference>
<dbReference type="PANTHER" id="PTHR23504">
    <property type="entry name" value="MAJOR FACILITATOR SUPERFAMILY DOMAIN-CONTAINING PROTEIN 10"/>
    <property type="match status" value="1"/>
</dbReference>
<keyword evidence="5 8" id="KW-0812">Transmembrane</keyword>
<dbReference type="PANTHER" id="PTHR23504:SF15">
    <property type="entry name" value="MAJOR FACILITATOR SUPERFAMILY (MFS) PROFILE DOMAIN-CONTAINING PROTEIN"/>
    <property type="match status" value="1"/>
</dbReference>
<feature type="transmembrane region" description="Helical" evidence="8">
    <location>
        <begin position="242"/>
        <end position="265"/>
    </location>
</feature>
<dbReference type="InterPro" id="IPR020846">
    <property type="entry name" value="MFS_dom"/>
</dbReference>
<dbReference type="CDD" id="cd17388">
    <property type="entry name" value="MFS_TetA"/>
    <property type="match status" value="1"/>
</dbReference>
<feature type="transmembrane region" description="Helical" evidence="8">
    <location>
        <begin position="33"/>
        <end position="56"/>
    </location>
</feature>
<gene>
    <name evidence="10" type="primary">tetA_1</name>
    <name evidence="10" type="ORF">OJF2_01080</name>
</gene>
<organism evidence="10 11">
    <name type="scientific">Aquisphaera giovannonii</name>
    <dbReference type="NCBI Taxonomy" id="406548"/>
    <lineage>
        <taxon>Bacteria</taxon>
        <taxon>Pseudomonadati</taxon>
        <taxon>Planctomycetota</taxon>
        <taxon>Planctomycetia</taxon>
        <taxon>Isosphaerales</taxon>
        <taxon>Isosphaeraceae</taxon>
        <taxon>Aquisphaera</taxon>
    </lineage>
</organism>
<evidence type="ECO:0000256" key="3">
    <source>
        <dbReference type="ARBA" id="ARBA00007520"/>
    </source>
</evidence>
<keyword evidence="4" id="KW-0813">Transport</keyword>
<dbReference type="SUPFAM" id="SSF103473">
    <property type="entry name" value="MFS general substrate transporter"/>
    <property type="match status" value="1"/>
</dbReference>
<evidence type="ECO:0000256" key="5">
    <source>
        <dbReference type="ARBA" id="ARBA00022692"/>
    </source>
</evidence>
<keyword evidence="11" id="KW-1185">Reference proteome</keyword>
<feature type="transmembrane region" description="Helical" evidence="8">
    <location>
        <begin position="129"/>
        <end position="152"/>
    </location>
</feature>
<feature type="transmembrane region" description="Helical" evidence="8">
    <location>
        <begin position="76"/>
        <end position="94"/>
    </location>
</feature>
<evidence type="ECO:0000256" key="1">
    <source>
        <dbReference type="ARBA" id="ARBA00003279"/>
    </source>
</evidence>
<dbReference type="EMBL" id="CP042997">
    <property type="protein sequence ID" value="QEH31643.1"/>
    <property type="molecule type" value="Genomic_DNA"/>
</dbReference>
<keyword evidence="7 8" id="KW-0472">Membrane</keyword>
<comment type="subcellular location">
    <subcellularLocation>
        <location evidence="2">Membrane</location>
        <topology evidence="2">Multi-pass membrane protein</topology>
    </subcellularLocation>
</comment>
<evidence type="ECO:0000313" key="11">
    <source>
        <dbReference type="Proteomes" id="UP000324233"/>
    </source>
</evidence>
<name>A0A5B9VTI1_9BACT</name>
<dbReference type="PROSITE" id="PS50850">
    <property type="entry name" value="MFS"/>
    <property type="match status" value="1"/>
</dbReference>
<dbReference type="InterPro" id="IPR011701">
    <property type="entry name" value="MFS"/>
</dbReference>
<protein>
    <submittedName>
        <fullName evidence="10">Tetracycline resistance protein, class C</fullName>
    </submittedName>
</protein>
<dbReference type="Gene3D" id="1.20.1250.20">
    <property type="entry name" value="MFS general substrate transporter like domains"/>
    <property type="match status" value="1"/>
</dbReference>
<proteinExistence type="inferred from homology"/>
<dbReference type="KEGG" id="agv:OJF2_01080"/>
<feature type="transmembrane region" description="Helical" evidence="8">
    <location>
        <begin position="164"/>
        <end position="186"/>
    </location>
</feature>
<feature type="transmembrane region" description="Helical" evidence="8">
    <location>
        <begin position="277"/>
        <end position="296"/>
    </location>
</feature>
<comment type="function">
    <text evidence="1">Resistance to tetracycline by an active tetracycline efflux. This is an energy-dependent process that decreases the accumulation of the antibiotic in whole cells. This protein functions as a metal-tetracycline/H(+) antiporter.</text>
</comment>
<dbReference type="Pfam" id="PF07690">
    <property type="entry name" value="MFS_1"/>
    <property type="match status" value="2"/>
</dbReference>
<dbReference type="Proteomes" id="UP000324233">
    <property type="component" value="Chromosome"/>
</dbReference>
<evidence type="ECO:0000256" key="7">
    <source>
        <dbReference type="ARBA" id="ARBA00023136"/>
    </source>
</evidence>
<dbReference type="InterPro" id="IPR001958">
    <property type="entry name" value="Tet-R_TetA/multi-R_MdtG-like"/>
</dbReference>
<reference evidence="10 11" key="1">
    <citation type="submission" date="2019-08" db="EMBL/GenBank/DDBJ databases">
        <title>Deep-cultivation of Planctomycetes and their phenomic and genomic characterization uncovers novel biology.</title>
        <authorList>
            <person name="Wiegand S."/>
            <person name="Jogler M."/>
            <person name="Boedeker C."/>
            <person name="Pinto D."/>
            <person name="Vollmers J."/>
            <person name="Rivas-Marin E."/>
            <person name="Kohn T."/>
            <person name="Peeters S.H."/>
            <person name="Heuer A."/>
            <person name="Rast P."/>
            <person name="Oberbeckmann S."/>
            <person name="Bunk B."/>
            <person name="Jeske O."/>
            <person name="Meyerdierks A."/>
            <person name="Storesund J.E."/>
            <person name="Kallscheuer N."/>
            <person name="Luecker S."/>
            <person name="Lage O.M."/>
            <person name="Pohl T."/>
            <person name="Merkel B.J."/>
            <person name="Hornburger P."/>
            <person name="Mueller R.-W."/>
            <person name="Bruemmer F."/>
            <person name="Labrenz M."/>
            <person name="Spormann A.M."/>
            <person name="Op den Camp H."/>
            <person name="Overmann J."/>
            <person name="Amann R."/>
            <person name="Jetten M.S.M."/>
            <person name="Mascher T."/>
            <person name="Medema M.H."/>
            <person name="Devos D.P."/>
            <person name="Kaster A.-K."/>
            <person name="Ovreas L."/>
            <person name="Rohde M."/>
            <person name="Galperin M.Y."/>
            <person name="Jogler C."/>
        </authorList>
    </citation>
    <scope>NUCLEOTIDE SEQUENCE [LARGE SCALE GENOMIC DNA]</scope>
    <source>
        <strain evidence="10 11">OJF2</strain>
    </source>
</reference>
<evidence type="ECO:0000256" key="6">
    <source>
        <dbReference type="ARBA" id="ARBA00022989"/>
    </source>
</evidence>
<dbReference type="PRINTS" id="PR01035">
    <property type="entry name" value="TCRTETA"/>
</dbReference>
<feature type="transmembrane region" description="Helical" evidence="8">
    <location>
        <begin position="106"/>
        <end position="123"/>
    </location>
</feature>
<feature type="transmembrane region" description="Helical" evidence="8">
    <location>
        <begin position="192"/>
        <end position="212"/>
    </location>
</feature>
<evidence type="ECO:0000259" key="9">
    <source>
        <dbReference type="PROSITE" id="PS50850"/>
    </source>
</evidence>
<feature type="transmembrane region" description="Helical" evidence="8">
    <location>
        <begin position="398"/>
        <end position="416"/>
    </location>
</feature>
<dbReference type="InterPro" id="IPR036259">
    <property type="entry name" value="MFS_trans_sf"/>
</dbReference>
<comment type="similarity">
    <text evidence="3">Belongs to the major facilitator superfamily. TCR/Tet family.</text>
</comment>
<feature type="transmembrane region" description="Helical" evidence="8">
    <location>
        <begin position="333"/>
        <end position="354"/>
    </location>
</feature>
<dbReference type="GO" id="GO:0022857">
    <property type="term" value="F:transmembrane transporter activity"/>
    <property type="evidence" value="ECO:0007669"/>
    <property type="project" value="InterPro"/>
</dbReference>
<feature type="domain" description="Major facilitator superfamily (MFS) profile" evidence="9">
    <location>
        <begin position="37"/>
        <end position="423"/>
    </location>
</feature>
<evidence type="ECO:0000313" key="10">
    <source>
        <dbReference type="EMBL" id="QEH31643.1"/>
    </source>
</evidence>
<dbReference type="GO" id="GO:0016020">
    <property type="term" value="C:membrane"/>
    <property type="evidence" value="ECO:0007669"/>
    <property type="project" value="UniProtKB-SubCell"/>
</dbReference>